<evidence type="ECO:0000313" key="10">
    <source>
        <dbReference type="Proteomes" id="UP000712600"/>
    </source>
</evidence>
<dbReference type="GO" id="GO:0004144">
    <property type="term" value="F:diacylglycerol O-acyltransferase activity"/>
    <property type="evidence" value="ECO:0007669"/>
    <property type="project" value="UniProtKB-EC"/>
</dbReference>
<gene>
    <name evidence="9" type="ORF">F2Q69_00043524</name>
</gene>
<reference evidence="9" key="1">
    <citation type="submission" date="2019-12" db="EMBL/GenBank/DDBJ databases">
        <title>Genome sequencing and annotation of Brassica cretica.</title>
        <authorList>
            <person name="Studholme D.J."/>
            <person name="Sarris P."/>
        </authorList>
    </citation>
    <scope>NUCLEOTIDE SEQUENCE</scope>
    <source>
        <strain evidence="9">PFS-109/04</strain>
        <tissue evidence="9">Leaf</tissue>
    </source>
</reference>
<comment type="pathway">
    <text evidence="1">Glycerolipid metabolism; triacylglycerol biosynthesis.</text>
</comment>
<dbReference type="GO" id="GO:0019432">
    <property type="term" value="P:triglyceride biosynthetic process"/>
    <property type="evidence" value="ECO:0007669"/>
    <property type="project" value="TreeGrafter"/>
</dbReference>
<name>A0A8S9N8Q1_BRACR</name>
<evidence type="ECO:0000256" key="3">
    <source>
        <dbReference type="ARBA" id="ARBA00013244"/>
    </source>
</evidence>
<comment type="catalytic activity">
    <reaction evidence="6">
        <text>an acyl-CoA + a 1,2-diacyl-sn-glycerol = a triacyl-sn-glycerol + CoA</text>
        <dbReference type="Rhea" id="RHEA:10868"/>
        <dbReference type="ChEBI" id="CHEBI:17815"/>
        <dbReference type="ChEBI" id="CHEBI:57287"/>
        <dbReference type="ChEBI" id="CHEBI:58342"/>
        <dbReference type="ChEBI" id="CHEBI:64615"/>
        <dbReference type="EC" id="2.3.1.20"/>
    </reaction>
</comment>
<evidence type="ECO:0000313" key="9">
    <source>
        <dbReference type="EMBL" id="KAF3500520.1"/>
    </source>
</evidence>
<keyword evidence="4" id="KW-0808">Transferase</keyword>
<feature type="compositionally biased region" description="Low complexity" evidence="7">
    <location>
        <begin position="172"/>
        <end position="186"/>
    </location>
</feature>
<dbReference type="AlphaFoldDB" id="A0A8S9N8Q1"/>
<proteinExistence type="predicted"/>
<sequence>MGGETNTVRETAEEEPLSPCSQLFNSPDFNCAIIVTMGCKVKGNPSAIIDGLKHTLVNHPRFSSILARRLEAPPGFPPLFPELQGEERTMALQYISHADETERRARIMRVQQSIEADKDNPPAVLIKISHEVDKEKGHVFQYDKPASEALPLVCKRAHPTLSAPSGDRNRGFNEGSSSGESANSRSVPKGPTVFQAGIFCSTSTGTFQNKKKKSRQRPPAWVRHVRPARSSTCVNLSVTDEPEMKNGKKGQPSWVRTKVRVEEHVIVPDIDPDIENPYQYVEDYISNLTTVPMDLSKPLWEIHLLCLKTSNAESIGLLKIHHSLGDGMSLMSLFLACTRKTSDPEALPTVAVQKKTVWTDLLQWDTETPLLAKPGCELKPKRFVHRIISFDDVKLVKNAMNMCSAHTHLKKLLSSVLQSRSRSNTEIQRVDEENPTSFSNYD</sequence>
<evidence type="ECO:0000259" key="8">
    <source>
        <dbReference type="Pfam" id="PF03007"/>
    </source>
</evidence>
<comment type="caution">
    <text evidence="9">The sequence shown here is derived from an EMBL/GenBank/DDBJ whole genome shotgun (WGS) entry which is preliminary data.</text>
</comment>
<comment type="pathway">
    <text evidence="2">Lipid metabolism.</text>
</comment>
<dbReference type="PANTHER" id="PTHR31650">
    <property type="entry name" value="O-ACYLTRANSFERASE (WSD1-LIKE) FAMILY PROTEIN"/>
    <property type="match status" value="1"/>
</dbReference>
<dbReference type="SUPFAM" id="SSF52777">
    <property type="entry name" value="CoA-dependent acyltransferases"/>
    <property type="match status" value="1"/>
</dbReference>
<dbReference type="Pfam" id="PF03007">
    <property type="entry name" value="WS_DGAT_cat"/>
    <property type="match status" value="1"/>
</dbReference>
<evidence type="ECO:0000256" key="6">
    <source>
        <dbReference type="ARBA" id="ARBA00048109"/>
    </source>
</evidence>
<accession>A0A8S9N8Q1</accession>
<feature type="region of interest" description="Disordered" evidence="7">
    <location>
        <begin position="423"/>
        <end position="442"/>
    </location>
</feature>
<organism evidence="9 10">
    <name type="scientific">Brassica cretica</name>
    <name type="common">Mustard</name>
    <dbReference type="NCBI Taxonomy" id="69181"/>
    <lineage>
        <taxon>Eukaryota</taxon>
        <taxon>Viridiplantae</taxon>
        <taxon>Streptophyta</taxon>
        <taxon>Embryophyta</taxon>
        <taxon>Tracheophyta</taxon>
        <taxon>Spermatophyta</taxon>
        <taxon>Magnoliopsida</taxon>
        <taxon>eudicotyledons</taxon>
        <taxon>Gunneridae</taxon>
        <taxon>Pentapetalae</taxon>
        <taxon>rosids</taxon>
        <taxon>malvids</taxon>
        <taxon>Brassicales</taxon>
        <taxon>Brassicaceae</taxon>
        <taxon>Brassiceae</taxon>
        <taxon>Brassica</taxon>
    </lineage>
</organism>
<evidence type="ECO:0000256" key="4">
    <source>
        <dbReference type="ARBA" id="ARBA00022679"/>
    </source>
</evidence>
<evidence type="ECO:0000256" key="1">
    <source>
        <dbReference type="ARBA" id="ARBA00004771"/>
    </source>
</evidence>
<evidence type="ECO:0000256" key="5">
    <source>
        <dbReference type="ARBA" id="ARBA00023315"/>
    </source>
</evidence>
<evidence type="ECO:0000256" key="2">
    <source>
        <dbReference type="ARBA" id="ARBA00005189"/>
    </source>
</evidence>
<evidence type="ECO:0000256" key="7">
    <source>
        <dbReference type="SAM" id="MobiDB-lite"/>
    </source>
</evidence>
<dbReference type="EMBL" id="QGKX02001621">
    <property type="protein sequence ID" value="KAF3500520.1"/>
    <property type="molecule type" value="Genomic_DNA"/>
</dbReference>
<dbReference type="InterPro" id="IPR004255">
    <property type="entry name" value="O-acyltransferase_WSD1_N"/>
</dbReference>
<feature type="region of interest" description="Disordered" evidence="7">
    <location>
        <begin position="159"/>
        <end position="189"/>
    </location>
</feature>
<dbReference type="GO" id="GO:0005886">
    <property type="term" value="C:plasma membrane"/>
    <property type="evidence" value="ECO:0007669"/>
    <property type="project" value="TreeGrafter"/>
</dbReference>
<dbReference type="EC" id="2.3.1.20" evidence="3"/>
<feature type="domain" description="O-acyltransferase WSD1-like N-terminal" evidence="8">
    <location>
        <begin position="279"/>
        <end position="352"/>
    </location>
</feature>
<keyword evidence="5" id="KW-0012">Acyltransferase</keyword>
<protein>
    <recommendedName>
        <fullName evidence="3">diacylglycerol O-acyltransferase</fullName>
        <ecNumber evidence="3">2.3.1.20</ecNumber>
    </recommendedName>
</protein>
<dbReference type="PANTHER" id="PTHR31650:SF57">
    <property type="entry name" value="(RAPE) HYPOTHETICAL PROTEIN"/>
    <property type="match status" value="1"/>
</dbReference>
<dbReference type="Proteomes" id="UP000712600">
    <property type="component" value="Unassembled WGS sequence"/>
</dbReference>
<dbReference type="InterPro" id="IPR045034">
    <property type="entry name" value="O-acyltransferase_WSD1-like"/>
</dbReference>